<evidence type="ECO:0000256" key="3">
    <source>
        <dbReference type="ARBA" id="ARBA00023163"/>
    </source>
</evidence>
<proteinExistence type="predicted"/>
<evidence type="ECO:0000259" key="5">
    <source>
        <dbReference type="PROSITE" id="PS50995"/>
    </source>
</evidence>
<keyword evidence="3" id="KW-0804">Transcription</keyword>
<keyword evidence="1" id="KW-0805">Transcription regulation</keyword>
<feature type="region of interest" description="Disordered" evidence="4">
    <location>
        <begin position="32"/>
        <end position="56"/>
    </location>
</feature>
<evidence type="ECO:0000313" key="7">
    <source>
        <dbReference type="Proteomes" id="UP000322619"/>
    </source>
</evidence>
<evidence type="ECO:0000256" key="2">
    <source>
        <dbReference type="ARBA" id="ARBA00023125"/>
    </source>
</evidence>
<dbReference type="SMART" id="SM00347">
    <property type="entry name" value="HTH_MARR"/>
    <property type="match status" value="1"/>
</dbReference>
<sequence length="235" mass="26516">MKLHKKQFLLAIFKFAYALKPFCIERSVILKKEKKSKKPESKEVKDSKKESKKKSVAEEKKAGTVLKKEKLNLSNPVSPDSIADLAAVKQLMIDSAVLYQNILILPQTFTIDESTYSLYPSELKALDMIGQFSGINLTQLANKLGISKSAISKCTSKLLEKELIEKEKSPLNVREVVFTLTPNGQFIFSQLESTNAKLFEPFNQSLAEFSAEEINNLHRLFVTIKSSLTEVINRQ</sequence>
<comment type="caution">
    <text evidence="6">The sequence shown here is derived from an EMBL/GenBank/DDBJ whole genome shotgun (WGS) entry which is preliminary data.</text>
</comment>
<organism evidence="6 7">
    <name type="scientific">Acetobacterium wieringae</name>
    <dbReference type="NCBI Taxonomy" id="52694"/>
    <lineage>
        <taxon>Bacteria</taxon>
        <taxon>Bacillati</taxon>
        <taxon>Bacillota</taxon>
        <taxon>Clostridia</taxon>
        <taxon>Eubacteriales</taxon>
        <taxon>Eubacteriaceae</taxon>
        <taxon>Acetobacterium</taxon>
    </lineage>
</organism>
<dbReference type="SUPFAM" id="SSF46785">
    <property type="entry name" value="Winged helix' DNA-binding domain"/>
    <property type="match status" value="1"/>
</dbReference>
<dbReference type="InterPro" id="IPR036388">
    <property type="entry name" value="WH-like_DNA-bd_sf"/>
</dbReference>
<dbReference type="Pfam" id="PF01047">
    <property type="entry name" value="MarR"/>
    <property type="match status" value="1"/>
</dbReference>
<dbReference type="PROSITE" id="PS50995">
    <property type="entry name" value="HTH_MARR_2"/>
    <property type="match status" value="1"/>
</dbReference>
<dbReference type="GO" id="GO:0003677">
    <property type="term" value="F:DNA binding"/>
    <property type="evidence" value="ECO:0007669"/>
    <property type="project" value="UniProtKB-KW"/>
</dbReference>
<keyword evidence="2" id="KW-0238">DNA-binding</keyword>
<dbReference type="GO" id="GO:0003700">
    <property type="term" value="F:DNA-binding transcription factor activity"/>
    <property type="evidence" value="ECO:0007669"/>
    <property type="project" value="InterPro"/>
</dbReference>
<reference evidence="6 7" key="1">
    <citation type="submission" date="2019-08" db="EMBL/GenBank/DDBJ databases">
        <title>Isolation and enrichment of carboxydotrophic bacteria from anaerobic sludge for the production of bio-based chemicals from syngas.</title>
        <authorList>
            <person name="Antares A.L."/>
            <person name="Moreira J."/>
            <person name="Diender M."/>
            <person name="Parshina S.N."/>
            <person name="Stams A.J.M."/>
            <person name="Alves M."/>
            <person name="Alves J.I."/>
            <person name="Sousa D.Z."/>
        </authorList>
    </citation>
    <scope>NUCLEOTIDE SEQUENCE [LARGE SCALE GENOMIC DNA]</scope>
    <source>
        <strain evidence="6 7">JM</strain>
    </source>
</reference>
<accession>A0A5D0WNF3</accession>
<dbReference type="InterPro" id="IPR000835">
    <property type="entry name" value="HTH_MarR-typ"/>
</dbReference>
<evidence type="ECO:0000256" key="4">
    <source>
        <dbReference type="SAM" id="MobiDB-lite"/>
    </source>
</evidence>
<dbReference type="InterPro" id="IPR036390">
    <property type="entry name" value="WH_DNA-bd_sf"/>
</dbReference>
<dbReference type="PANTHER" id="PTHR35790:SF4">
    <property type="entry name" value="HTH-TYPE TRANSCRIPTIONAL REGULATOR PCHR"/>
    <property type="match status" value="1"/>
</dbReference>
<evidence type="ECO:0000256" key="1">
    <source>
        <dbReference type="ARBA" id="ARBA00023015"/>
    </source>
</evidence>
<gene>
    <name evidence="6" type="ORF">FXB42_08085</name>
</gene>
<feature type="compositionally biased region" description="Basic and acidic residues" evidence="4">
    <location>
        <begin position="38"/>
        <end position="56"/>
    </location>
</feature>
<dbReference type="InterPro" id="IPR052067">
    <property type="entry name" value="Metal_resp_HTH_trans_reg"/>
</dbReference>
<dbReference type="AlphaFoldDB" id="A0A5D0WNF3"/>
<dbReference type="PANTHER" id="PTHR35790">
    <property type="entry name" value="HTH-TYPE TRANSCRIPTIONAL REGULATOR PCHR"/>
    <property type="match status" value="1"/>
</dbReference>
<feature type="domain" description="HTH marR-type" evidence="5">
    <location>
        <begin position="95"/>
        <end position="226"/>
    </location>
</feature>
<dbReference type="EMBL" id="VSLA01000013">
    <property type="protein sequence ID" value="TYC85820.1"/>
    <property type="molecule type" value="Genomic_DNA"/>
</dbReference>
<name>A0A5D0WNF3_9FIRM</name>
<dbReference type="Gene3D" id="1.10.10.10">
    <property type="entry name" value="Winged helix-like DNA-binding domain superfamily/Winged helix DNA-binding domain"/>
    <property type="match status" value="1"/>
</dbReference>
<protein>
    <submittedName>
        <fullName evidence="6">MarR family transcriptional regulator</fullName>
    </submittedName>
</protein>
<evidence type="ECO:0000313" key="6">
    <source>
        <dbReference type="EMBL" id="TYC85820.1"/>
    </source>
</evidence>
<dbReference type="Proteomes" id="UP000322619">
    <property type="component" value="Unassembled WGS sequence"/>
</dbReference>